<dbReference type="OrthoDB" id="7375466at2"/>
<feature type="transmembrane region" description="Helical" evidence="8">
    <location>
        <begin position="137"/>
        <end position="159"/>
    </location>
</feature>
<evidence type="ECO:0000313" key="10">
    <source>
        <dbReference type="EMBL" id="TNM33703.1"/>
    </source>
</evidence>
<evidence type="ECO:0000256" key="8">
    <source>
        <dbReference type="SAM" id="Phobius"/>
    </source>
</evidence>
<reference evidence="10 11" key="1">
    <citation type="submission" date="2019-06" db="EMBL/GenBank/DDBJ databases">
        <title>Draft genome of Streptomyces sedi sp. JCM16909.</title>
        <authorList>
            <person name="Klykleung N."/>
            <person name="Tanasupawat S."/>
            <person name="Kudo T."/>
            <person name="Yuki M."/>
            <person name="Ohkuma M."/>
        </authorList>
    </citation>
    <scope>NUCLEOTIDE SEQUENCE [LARGE SCALE GENOMIC DNA]</scope>
    <source>
        <strain evidence="10 11">JCM 16909</strain>
    </source>
</reference>
<evidence type="ECO:0000256" key="4">
    <source>
        <dbReference type="ARBA" id="ARBA00022692"/>
    </source>
</evidence>
<name>A0A5C4VCV7_9ACTN</name>
<comment type="subcellular location">
    <subcellularLocation>
        <location evidence="1">Cell membrane</location>
        <topology evidence="1">Multi-pass membrane protein</topology>
    </subcellularLocation>
</comment>
<dbReference type="GO" id="GO:0022857">
    <property type="term" value="F:transmembrane transporter activity"/>
    <property type="evidence" value="ECO:0007669"/>
    <property type="project" value="InterPro"/>
</dbReference>
<feature type="transmembrane region" description="Helical" evidence="8">
    <location>
        <begin position="77"/>
        <end position="96"/>
    </location>
</feature>
<feature type="domain" description="Major facilitator superfamily (MFS) profile" evidence="9">
    <location>
        <begin position="11"/>
        <end position="452"/>
    </location>
</feature>
<protein>
    <submittedName>
        <fullName evidence="10">MFS transporter</fullName>
    </submittedName>
</protein>
<comment type="caution">
    <text evidence="10">The sequence shown here is derived from an EMBL/GenBank/DDBJ whole genome shotgun (WGS) entry which is preliminary data.</text>
</comment>
<feature type="transmembrane region" description="Helical" evidence="8">
    <location>
        <begin position="165"/>
        <end position="185"/>
    </location>
</feature>
<proteinExistence type="predicted"/>
<feature type="transmembrane region" description="Helical" evidence="8">
    <location>
        <begin position="393"/>
        <end position="417"/>
    </location>
</feature>
<dbReference type="Gene3D" id="1.20.1250.20">
    <property type="entry name" value="MFS general substrate transporter like domains"/>
    <property type="match status" value="1"/>
</dbReference>
<evidence type="ECO:0000256" key="1">
    <source>
        <dbReference type="ARBA" id="ARBA00004651"/>
    </source>
</evidence>
<gene>
    <name evidence="10" type="ORF">FH715_04695</name>
</gene>
<dbReference type="Pfam" id="PF07690">
    <property type="entry name" value="MFS_1"/>
    <property type="match status" value="1"/>
</dbReference>
<sequence>MTRFTPREGFLLAALCGAIFLEGSGIALLTIALPRIREDFGASTGELSAIASAYVIAYGGFMLLGGRVADVFGRRRVFLAGLIAFAVFCVLGAAAHEVWLLLAARFVAGAASGFMTPAGMSLITGTFEEGPRRDRALVFYGAATAAGFALGAALGGLLTAVHWRWVLFLPALLAVVILALSVATIPRDGKPGPRAALDLFGALKATAAAVLLVTAITRLEDPAEGTTTTGLLFVSGLALLALFLVRQRSASAPLVPPRLLRAPGVLRADAAVLLFAAGFYAFQFLLTLYLQELLGWTPVQTGLAFVLMSLEVVIAPLLTPRLLGRFGTRSVTVLGLLAGVAASAWFLPAGTEWGMGWIAPPLVLVSLAFAFAYGPLAISSTSGVDDQGAASGLFNAAVQFGAAIGLAAAAAVYSIALGADSGTAAGLDAFRIGVWVPVVAFAAASALGLTGRRSSPSPQATDTEG</sequence>
<dbReference type="Proteomes" id="UP000311713">
    <property type="component" value="Unassembled WGS sequence"/>
</dbReference>
<keyword evidence="5 8" id="KW-1133">Transmembrane helix</keyword>
<feature type="transmembrane region" description="Helical" evidence="8">
    <location>
        <begin position="102"/>
        <end position="125"/>
    </location>
</feature>
<accession>A0A5C4VCV7</accession>
<evidence type="ECO:0000256" key="7">
    <source>
        <dbReference type="ARBA" id="ARBA00023251"/>
    </source>
</evidence>
<evidence type="ECO:0000256" key="6">
    <source>
        <dbReference type="ARBA" id="ARBA00023136"/>
    </source>
</evidence>
<feature type="transmembrane region" description="Helical" evidence="8">
    <location>
        <begin position="331"/>
        <end position="348"/>
    </location>
</feature>
<dbReference type="InterPro" id="IPR020846">
    <property type="entry name" value="MFS_dom"/>
</dbReference>
<keyword evidence="7" id="KW-0046">Antibiotic resistance</keyword>
<dbReference type="AlphaFoldDB" id="A0A5C4VCV7"/>
<dbReference type="GO" id="GO:0005886">
    <property type="term" value="C:plasma membrane"/>
    <property type="evidence" value="ECO:0007669"/>
    <property type="project" value="UniProtKB-SubCell"/>
</dbReference>
<feature type="transmembrane region" description="Helical" evidence="8">
    <location>
        <begin position="354"/>
        <end position="373"/>
    </location>
</feature>
<keyword evidence="11" id="KW-1185">Reference proteome</keyword>
<dbReference type="InterPro" id="IPR036259">
    <property type="entry name" value="MFS_trans_sf"/>
</dbReference>
<dbReference type="Gene3D" id="1.20.1720.10">
    <property type="entry name" value="Multidrug resistance protein D"/>
    <property type="match status" value="1"/>
</dbReference>
<feature type="transmembrane region" description="Helical" evidence="8">
    <location>
        <begin position="48"/>
        <end position="65"/>
    </location>
</feature>
<keyword evidence="2" id="KW-0813">Transport</keyword>
<dbReference type="PANTHER" id="PTHR42718:SF46">
    <property type="entry name" value="BLR6921 PROTEIN"/>
    <property type="match status" value="1"/>
</dbReference>
<dbReference type="PROSITE" id="PS50850">
    <property type="entry name" value="MFS"/>
    <property type="match status" value="1"/>
</dbReference>
<dbReference type="SUPFAM" id="SSF103473">
    <property type="entry name" value="MFS general substrate transporter"/>
    <property type="match status" value="1"/>
</dbReference>
<dbReference type="EMBL" id="VDGT01000002">
    <property type="protein sequence ID" value="TNM33703.1"/>
    <property type="molecule type" value="Genomic_DNA"/>
</dbReference>
<feature type="transmembrane region" description="Helical" evidence="8">
    <location>
        <begin position="302"/>
        <end position="319"/>
    </location>
</feature>
<dbReference type="InterPro" id="IPR005829">
    <property type="entry name" value="Sugar_transporter_CS"/>
</dbReference>
<evidence type="ECO:0000256" key="3">
    <source>
        <dbReference type="ARBA" id="ARBA00022475"/>
    </source>
</evidence>
<feature type="transmembrane region" description="Helical" evidence="8">
    <location>
        <begin position="228"/>
        <end position="245"/>
    </location>
</feature>
<dbReference type="PANTHER" id="PTHR42718">
    <property type="entry name" value="MAJOR FACILITATOR SUPERFAMILY MULTIDRUG TRANSPORTER MFSC"/>
    <property type="match status" value="1"/>
</dbReference>
<dbReference type="InterPro" id="IPR011701">
    <property type="entry name" value="MFS"/>
</dbReference>
<feature type="transmembrane region" description="Helical" evidence="8">
    <location>
        <begin position="429"/>
        <end position="449"/>
    </location>
</feature>
<evidence type="ECO:0000256" key="5">
    <source>
        <dbReference type="ARBA" id="ARBA00022989"/>
    </source>
</evidence>
<evidence type="ECO:0000313" key="11">
    <source>
        <dbReference type="Proteomes" id="UP000311713"/>
    </source>
</evidence>
<keyword evidence="4 8" id="KW-0812">Transmembrane</keyword>
<feature type="transmembrane region" description="Helical" evidence="8">
    <location>
        <begin position="266"/>
        <end position="290"/>
    </location>
</feature>
<evidence type="ECO:0000256" key="2">
    <source>
        <dbReference type="ARBA" id="ARBA00022448"/>
    </source>
</evidence>
<feature type="transmembrane region" description="Helical" evidence="8">
    <location>
        <begin position="197"/>
        <end position="216"/>
    </location>
</feature>
<dbReference type="GO" id="GO:0046677">
    <property type="term" value="P:response to antibiotic"/>
    <property type="evidence" value="ECO:0007669"/>
    <property type="project" value="UniProtKB-KW"/>
</dbReference>
<organism evidence="10 11">
    <name type="scientific">Streptomyces sedi</name>
    <dbReference type="NCBI Taxonomy" id="555059"/>
    <lineage>
        <taxon>Bacteria</taxon>
        <taxon>Bacillati</taxon>
        <taxon>Actinomycetota</taxon>
        <taxon>Actinomycetes</taxon>
        <taxon>Kitasatosporales</taxon>
        <taxon>Streptomycetaceae</taxon>
        <taxon>Streptomyces</taxon>
    </lineage>
</organism>
<keyword evidence="3" id="KW-1003">Cell membrane</keyword>
<evidence type="ECO:0000259" key="9">
    <source>
        <dbReference type="PROSITE" id="PS50850"/>
    </source>
</evidence>
<dbReference type="PROSITE" id="PS00216">
    <property type="entry name" value="SUGAR_TRANSPORT_1"/>
    <property type="match status" value="1"/>
</dbReference>
<keyword evidence="6 8" id="KW-0472">Membrane</keyword>